<gene>
    <name evidence="3" type="ORF">Cadr_000008972</name>
</gene>
<evidence type="ECO:0000313" key="3">
    <source>
        <dbReference type="EMBL" id="KAB1271751.1"/>
    </source>
</evidence>
<name>A0A5N4DKT7_CAMDR</name>
<proteinExistence type="predicted"/>
<dbReference type="SUPFAM" id="SSF50729">
    <property type="entry name" value="PH domain-like"/>
    <property type="match status" value="1"/>
</dbReference>
<dbReference type="InterPro" id="IPR001849">
    <property type="entry name" value="PH_domain"/>
</dbReference>
<reference evidence="3 4" key="1">
    <citation type="journal article" date="2019" name="Mol. Ecol. Resour.">
        <title>Improving Illumina assemblies with Hi-C and long reads: an example with the North African dromedary.</title>
        <authorList>
            <person name="Elbers J.P."/>
            <person name="Rogers M.F."/>
            <person name="Perelman P.L."/>
            <person name="Proskuryakova A.A."/>
            <person name="Serdyukova N.A."/>
            <person name="Johnson W.E."/>
            <person name="Horin P."/>
            <person name="Corander J."/>
            <person name="Murphy D."/>
            <person name="Burger P.A."/>
        </authorList>
    </citation>
    <scope>NUCLEOTIDE SEQUENCE [LARGE SCALE GENOMIC DNA]</scope>
    <source>
        <strain evidence="3">Drom800</strain>
        <tissue evidence="3">Blood</tissue>
    </source>
</reference>
<keyword evidence="4" id="KW-1185">Reference proteome</keyword>
<evidence type="ECO:0000259" key="2">
    <source>
        <dbReference type="PROSITE" id="PS50003"/>
    </source>
</evidence>
<accession>A0A5N4DKT7</accession>
<dbReference type="Pfam" id="PF00169">
    <property type="entry name" value="PH"/>
    <property type="match status" value="1"/>
</dbReference>
<evidence type="ECO:0000313" key="4">
    <source>
        <dbReference type="Proteomes" id="UP000299084"/>
    </source>
</evidence>
<dbReference type="PANTHER" id="PTHR14336">
    <property type="entry name" value="TANDEM PH DOMAIN CONTAINING PROTEIN"/>
    <property type="match status" value="1"/>
</dbReference>
<sequence length="221" mass="25100">MRGDQDSQKARSKSLVMGDQSRSPGRPPCPRRLGPVLKAGWLKKQRSIMKNWQQRWFVLRGDQLFYYKDKDETKPQIALSSLTQSNWWPHPPWCGLMMVALCRHHNKVPCSLLSRAAGLVECGQSNPCYGIQTEKGHLRATLISLGKIGEENLKDLSQRMLLVIDLSLKEKGDSPFLRILPVGPTVIPLLAQTIAPSPGGNCIMMLDFSGFWWKQLIEWRH</sequence>
<dbReference type="PROSITE" id="PS50003">
    <property type="entry name" value="PH_DOMAIN"/>
    <property type="match status" value="1"/>
</dbReference>
<dbReference type="Gene3D" id="2.30.29.30">
    <property type="entry name" value="Pleckstrin-homology domain (PH domain)/Phosphotyrosine-binding domain (PTB)"/>
    <property type="match status" value="1"/>
</dbReference>
<feature type="domain" description="PH" evidence="2">
    <location>
        <begin position="35"/>
        <end position="82"/>
    </location>
</feature>
<dbReference type="EMBL" id="JWIN03000011">
    <property type="protein sequence ID" value="KAB1271751.1"/>
    <property type="molecule type" value="Genomic_DNA"/>
</dbReference>
<organism evidence="3 4">
    <name type="scientific">Camelus dromedarius</name>
    <name type="common">Dromedary</name>
    <name type="synonym">Arabian camel</name>
    <dbReference type="NCBI Taxonomy" id="9838"/>
    <lineage>
        <taxon>Eukaryota</taxon>
        <taxon>Metazoa</taxon>
        <taxon>Chordata</taxon>
        <taxon>Craniata</taxon>
        <taxon>Vertebrata</taxon>
        <taxon>Euteleostomi</taxon>
        <taxon>Mammalia</taxon>
        <taxon>Eutheria</taxon>
        <taxon>Laurasiatheria</taxon>
        <taxon>Artiodactyla</taxon>
        <taxon>Tylopoda</taxon>
        <taxon>Camelidae</taxon>
        <taxon>Camelus</taxon>
    </lineage>
</organism>
<dbReference type="Proteomes" id="UP000299084">
    <property type="component" value="Unassembled WGS sequence"/>
</dbReference>
<evidence type="ECO:0000256" key="1">
    <source>
        <dbReference type="SAM" id="MobiDB-lite"/>
    </source>
</evidence>
<feature type="region of interest" description="Disordered" evidence="1">
    <location>
        <begin position="1"/>
        <end position="34"/>
    </location>
</feature>
<protein>
    <submittedName>
        <fullName evidence="3">Rho GTPase-activating protein 22</fullName>
    </submittedName>
</protein>
<dbReference type="InterPro" id="IPR011993">
    <property type="entry name" value="PH-like_dom_sf"/>
</dbReference>
<dbReference type="AlphaFoldDB" id="A0A5N4DKT7"/>
<comment type="caution">
    <text evidence="3">The sequence shown here is derived from an EMBL/GenBank/DDBJ whole genome shotgun (WGS) entry which is preliminary data.</text>
</comment>
<dbReference type="InterPro" id="IPR051707">
    <property type="entry name" value="PI-Interact_SigTrans_Reg"/>
</dbReference>